<protein>
    <recommendedName>
        <fullName evidence="3">beta-N-acetylhexosaminidase</fullName>
        <ecNumber evidence="3">3.2.1.52</ecNumber>
    </recommendedName>
</protein>
<feature type="region of interest" description="Disordered" evidence="6">
    <location>
        <begin position="319"/>
        <end position="338"/>
    </location>
</feature>
<reference evidence="9" key="1">
    <citation type="journal article" date="2021" name="Syst. Appl. Microbiol.">
        <title>Roseomonas hellenica sp. nov., isolated from roots of wild-growing Alkanna tinctoria.</title>
        <authorList>
            <person name="Rat A."/>
            <person name="Naranjo H.D."/>
            <person name="Lebbe L."/>
            <person name="Cnockaert M."/>
            <person name="Krigas N."/>
            <person name="Grigoriadou K."/>
            <person name="Maloupa E."/>
            <person name="Willems A."/>
        </authorList>
    </citation>
    <scope>NUCLEOTIDE SEQUENCE [LARGE SCALE GENOMIC DNA]</scope>
    <source>
        <strain evidence="9">LMG 31523</strain>
    </source>
</reference>
<gene>
    <name evidence="8" type="primary">nagZ</name>
    <name evidence="8" type="ORF">GXW71_28665</name>
</gene>
<organism evidence="8 9">
    <name type="scientific">Plastoroseomonas hellenica</name>
    <dbReference type="NCBI Taxonomy" id="2687306"/>
    <lineage>
        <taxon>Bacteria</taxon>
        <taxon>Pseudomonadati</taxon>
        <taxon>Pseudomonadota</taxon>
        <taxon>Alphaproteobacteria</taxon>
        <taxon>Acetobacterales</taxon>
        <taxon>Acetobacteraceae</taxon>
        <taxon>Plastoroseomonas</taxon>
    </lineage>
</organism>
<proteinExistence type="inferred from homology"/>
<accession>A0ABS5F734</accession>
<dbReference type="EC" id="3.2.1.52" evidence="3"/>
<dbReference type="InterPro" id="IPR050226">
    <property type="entry name" value="NagZ_Beta-hexosaminidase"/>
</dbReference>
<evidence type="ECO:0000256" key="6">
    <source>
        <dbReference type="SAM" id="MobiDB-lite"/>
    </source>
</evidence>
<dbReference type="Gene3D" id="3.20.20.300">
    <property type="entry name" value="Glycoside hydrolase, family 3, N-terminal domain"/>
    <property type="match status" value="1"/>
</dbReference>
<keyword evidence="4 8" id="KW-0378">Hydrolase</keyword>
<comment type="catalytic activity">
    <reaction evidence="1">
        <text>Hydrolysis of terminal non-reducing N-acetyl-D-hexosamine residues in N-acetyl-beta-D-hexosaminides.</text>
        <dbReference type="EC" id="3.2.1.52"/>
    </reaction>
</comment>
<evidence type="ECO:0000313" key="8">
    <source>
        <dbReference type="EMBL" id="MBR0668359.1"/>
    </source>
</evidence>
<dbReference type="RefSeq" id="WP_211856132.1">
    <property type="nucleotide sequence ID" value="NZ_JAAGBB010000054.1"/>
</dbReference>
<keyword evidence="5 8" id="KW-0326">Glycosidase</keyword>
<dbReference type="PANTHER" id="PTHR30480">
    <property type="entry name" value="BETA-HEXOSAMINIDASE-RELATED"/>
    <property type="match status" value="1"/>
</dbReference>
<sequence>MTRAAIIGLSGPVLTAEEAALLRDARPLGVILFARNVQDPVQLTALTAAVRDVLGEATPILVDQEGGRVARLRPPHWPAFPAAIAFADGPAGAARDSARRMGATCLAAGFDVVCAPVLDLRIPGAHGVIGDRAYGETPEAVARLGAAVVAGLLEAGVTPVVKHVPGHGRATADSHHELPRVTADAATLAADLHPFRALSATDGGAAFWAMTAHVLYPAWDAARPATLSPSIIGEVIRGAMGFDGVLVSDDVAMGALAGLSNDLAAEVIGAGCDVLLHCSGRIAESAAVLRATPPLSDRAAERLATARAAARRERFDGAATIAAGPVGPDPTAAGRDAA</sequence>
<keyword evidence="9" id="KW-1185">Reference proteome</keyword>
<evidence type="ECO:0000259" key="7">
    <source>
        <dbReference type="Pfam" id="PF00933"/>
    </source>
</evidence>
<evidence type="ECO:0000256" key="3">
    <source>
        <dbReference type="ARBA" id="ARBA00012663"/>
    </source>
</evidence>
<evidence type="ECO:0000256" key="4">
    <source>
        <dbReference type="ARBA" id="ARBA00022801"/>
    </source>
</evidence>
<dbReference type="SUPFAM" id="SSF51445">
    <property type="entry name" value="(Trans)glycosidases"/>
    <property type="match status" value="1"/>
</dbReference>
<dbReference type="Proteomes" id="UP001196870">
    <property type="component" value="Unassembled WGS sequence"/>
</dbReference>
<name>A0ABS5F734_9PROT</name>
<dbReference type="Pfam" id="PF00933">
    <property type="entry name" value="Glyco_hydro_3"/>
    <property type="match status" value="1"/>
</dbReference>
<dbReference type="NCBIfam" id="NF003740">
    <property type="entry name" value="PRK05337.1"/>
    <property type="match status" value="1"/>
</dbReference>
<evidence type="ECO:0000256" key="1">
    <source>
        <dbReference type="ARBA" id="ARBA00001231"/>
    </source>
</evidence>
<dbReference type="GO" id="GO:0004563">
    <property type="term" value="F:beta-N-acetylhexosaminidase activity"/>
    <property type="evidence" value="ECO:0007669"/>
    <property type="project" value="UniProtKB-EC"/>
</dbReference>
<comment type="caution">
    <text evidence="8">The sequence shown here is derived from an EMBL/GenBank/DDBJ whole genome shotgun (WGS) entry which is preliminary data.</text>
</comment>
<evidence type="ECO:0000256" key="2">
    <source>
        <dbReference type="ARBA" id="ARBA00005336"/>
    </source>
</evidence>
<comment type="similarity">
    <text evidence="2">Belongs to the glycosyl hydrolase 3 family.</text>
</comment>
<dbReference type="InterPro" id="IPR017853">
    <property type="entry name" value="GH"/>
</dbReference>
<dbReference type="InterPro" id="IPR036962">
    <property type="entry name" value="Glyco_hydro_3_N_sf"/>
</dbReference>
<dbReference type="PANTHER" id="PTHR30480:SF13">
    <property type="entry name" value="BETA-HEXOSAMINIDASE"/>
    <property type="match status" value="1"/>
</dbReference>
<dbReference type="InterPro" id="IPR001764">
    <property type="entry name" value="Glyco_hydro_3_N"/>
</dbReference>
<dbReference type="EMBL" id="JAAGBB010000054">
    <property type="protein sequence ID" value="MBR0668359.1"/>
    <property type="molecule type" value="Genomic_DNA"/>
</dbReference>
<evidence type="ECO:0000256" key="5">
    <source>
        <dbReference type="ARBA" id="ARBA00023295"/>
    </source>
</evidence>
<evidence type="ECO:0000313" key="9">
    <source>
        <dbReference type="Proteomes" id="UP001196870"/>
    </source>
</evidence>
<feature type="domain" description="Glycoside hydrolase family 3 N-terminal" evidence="7">
    <location>
        <begin position="16"/>
        <end position="287"/>
    </location>
</feature>